<protein>
    <submittedName>
        <fullName evidence="2">Uncharacterized protein</fullName>
    </submittedName>
</protein>
<keyword evidence="1" id="KW-0472">Membrane</keyword>
<proteinExistence type="predicted"/>
<keyword evidence="1" id="KW-1133">Transmembrane helix</keyword>
<dbReference type="AlphaFoldDB" id="A0A645JKK7"/>
<sequence>MAAEKEMLPDEEIAQEKARREMSESIITMDKLKQHAFNKTKVKAYMLCGLVVMGWSLVIGFHIYYPIIAVVCFVMAAITFRRNKSHEESHGIGIS</sequence>
<reference evidence="2" key="1">
    <citation type="submission" date="2019-08" db="EMBL/GenBank/DDBJ databases">
        <authorList>
            <person name="Kucharzyk K."/>
            <person name="Murdoch R.W."/>
            <person name="Higgins S."/>
            <person name="Loffler F."/>
        </authorList>
    </citation>
    <scope>NUCLEOTIDE SEQUENCE</scope>
</reference>
<evidence type="ECO:0000313" key="2">
    <source>
        <dbReference type="EMBL" id="MPN63249.1"/>
    </source>
</evidence>
<accession>A0A645JKK7</accession>
<gene>
    <name evidence="2" type="ORF">SDC9_211006</name>
</gene>
<name>A0A645JKK7_9ZZZZ</name>
<keyword evidence="1" id="KW-0812">Transmembrane</keyword>
<comment type="caution">
    <text evidence="2">The sequence shown here is derived from an EMBL/GenBank/DDBJ whole genome shotgun (WGS) entry which is preliminary data.</text>
</comment>
<dbReference type="EMBL" id="VSSQ01142383">
    <property type="protein sequence ID" value="MPN63249.1"/>
    <property type="molecule type" value="Genomic_DNA"/>
</dbReference>
<evidence type="ECO:0000256" key="1">
    <source>
        <dbReference type="SAM" id="Phobius"/>
    </source>
</evidence>
<organism evidence="2">
    <name type="scientific">bioreactor metagenome</name>
    <dbReference type="NCBI Taxonomy" id="1076179"/>
    <lineage>
        <taxon>unclassified sequences</taxon>
        <taxon>metagenomes</taxon>
        <taxon>ecological metagenomes</taxon>
    </lineage>
</organism>
<feature type="transmembrane region" description="Helical" evidence="1">
    <location>
        <begin position="63"/>
        <end position="80"/>
    </location>
</feature>